<dbReference type="SUPFAM" id="SSF47473">
    <property type="entry name" value="EF-hand"/>
    <property type="match status" value="1"/>
</dbReference>
<dbReference type="EnsemblPlants" id="KEH36382">
    <property type="protein sequence ID" value="KEH36382"/>
    <property type="gene ID" value="MTR_3g117680"/>
</dbReference>
<dbReference type="InterPro" id="IPR018247">
    <property type="entry name" value="EF_Hand_1_Ca_BS"/>
</dbReference>
<dbReference type="PROSITE" id="PS00018">
    <property type="entry name" value="EF_HAND_1"/>
    <property type="match status" value="1"/>
</dbReference>
<dbReference type="OrthoDB" id="1881481at2759"/>
<dbReference type="Gene3D" id="1.10.238.10">
    <property type="entry name" value="EF-hand"/>
    <property type="match status" value="1"/>
</dbReference>
<sequence>MENQKRNGGGEVLDGSNIMELVGNEQGFNKFVDHKFHELDKDRDGKLSLKELEPAVADIGAALGLPAQGTTPDSDHIYYQVLNEFTHGKQEKVSKSEFKEVLSDILLGMAAGLKRDPIVILRMDGEDLLEFVNGPSYYTEMTSIFSQIQNSSTSLRELVIEAFGRLNVDRGIPPTSDSWVFNNIVDPALLSQALNRPVSDQETFLEEFKKVALSVVNCLKEKPVIVAHSENTFDGSGVKRLLSNKFELEKVLFSFLPLPLSS</sequence>
<dbReference type="EMBL" id="CM001219">
    <property type="protein sequence ID" value="KEH36382.1"/>
    <property type="molecule type" value="Genomic_DNA"/>
</dbReference>
<reference evidence="3 5" key="2">
    <citation type="journal article" date="2014" name="BMC Genomics">
        <title>An improved genome release (version Mt4.0) for the model legume Medicago truncatula.</title>
        <authorList>
            <person name="Tang H."/>
            <person name="Krishnakumar V."/>
            <person name="Bidwell S."/>
            <person name="Rosen B."/>
            <person name="Chan A."/>
            <person name="Zhou S."/>
            <person name="Gentzbittel L."/>
            <person name="Childs K.L."/>
            <person name="Yandell M."/>
            <person name="Gundlach H."/>
            <person name="Mayer K.F."/>
            <person name="Schwartz D.C."/>
            <person name="Town C.D."/>
        </authorList>
    </citation>
    <scope>GENOME REANNOTATION</scope>
    <source>
        <strain evidence="3">A17</strain>
        <strain evidence="4 5">cv. Jemalong A17</strain>
    </source>
</reference>
<dbReference type="HOGENOM" id="CLU_051098_0_0_1"/>
<dbReference type="AlphaFoldDB" id="A0A072V3K2"/>
<proteinExistence type="predicted"/>
<dbReference type="PANTHER" id="PTHR34574:SF2">
    <property type="entry name" value="CALCIUM-BINDING EF-HAND FAMILY PROTEIN"/>
    <property type="match status" value="1"/>
</dbReference>
<dbReference type="PANTHER" id="PTHR34574">
    <property type="entry name" value="CALCIUM-BINDING EF-HAND FAMILY PROTEIN-RELATED"/>
    <property type="match status" value="1"/>
</dbReference>
<gene>
    <name evidence="4" type="primary">11421543</name>
    <name evidence="3" type="ordered locus">MTR_3g117680</name>
</gene>
<evidence type="ECO:0000256" key="1">
    <source>
        <dbReference type="ARBA" id="ARBA00022837"/>
    </source>
</evidence>
<dbReference type="PROSITE" id="PS50222">
    <property type="entry name" value="EF_HAND_2"/>
    <property type="match status" value="1"/>
</dbReference>
<evidence type="ECO:0000313" key="4">
    <source>
        <dbReference type="EnsemblPlants" id="KEH36382"/>
    </source>
</evidence>
<name>A0A072V3K2_MEDTR</name>
<keyword evidence="1" id="KW-0106">Calcium</keyword>
<accession>A0A072V3K2</accession>
<evidence type="ECO:0000313" key="5">
    <source>
        <dbReference type="Proteomes" id="UP000002051"/>
    </source>
</evidence>
<dbReference type="Proteomes" id="UP000002051">
    <property type="component" value="Chromosome 3"/>
</dbReference>
<dbReference type="InterPro" id="IPR011992">
    <property type="entry name" value="EF-hand-dom_pair"/>
</dbReference>
<dbReference type="GO" id="GO:0005509">
    <property type="term" value="F:calcium ion binding"/>
    <property type="evidence" value="ECO:0007669"/>
    <property type="project" value="InterPro"/>
</dbReference>
<keyword evidence="5" id="KW-1185">Reference proteome</keyword>
<dbReference type="ExpressionAtlas" id="A0A072V3K2">
    <property type="expression patterns" value="differential"/>
</dbReference>
<organism evidence="3 5">
    <name type="scientific">Medicago truncatula</name>
    <name type="common">Barrel medic</name>
    <name type="synonym">Medicago tribuloides</name>
    <dbReference type="NCBI Taxonomy" id="3880"/>
    <lineage>
        <taxon>Eukaryota</taxon>
        <taxon>Viridiplantae</taxon>
        <taxon>Streptophyta</taxon>
        <taxon>Embryophyta</taxon>
        <taxon>Tracheophyta</taxon>
        <taxon>Spermatophyta</taxon>
        <taxon>Magnoliopsida</taxon>
        <taxon>eudicotyledons</taxon>
        <taxon>Gunneridae</taxon>
        <taxon>Pentapetalae</taxon>
        <taxon>rosids</taxon>
        <taxon>fabids</taxon>
        <taxon>Fabales</taxon>
        <taxon>Fabaceae</taxon>
        <taxon>Papilionoideae</taxon>
        <taxon>50 kb inversion clade</taxon>
        <taxon>NPAAA clade</taxon>
        <taxon>Hologalegina</taxon>
        <taxon>IRL clade</taxon>
        <taxon>Trifolieae</taxon>
        <taxon>Medicago</taxon>
    </lineage>
</organism>
<reference evidence="4" key="3">
    <citation type="submission" date="2015-04" db="UniProtKB">
        <authorList>
            <consortium name="EnsemblPlants"/>
        </authorList>
    </citation>
    <scope>IDENTIFICATION</scope>
    <source>
        <strain evidence="4">cv. Jemalong A17</strain>
    </source>
</reference>
<reference evidence="3 5" key="1">
    <citation type="journal article" date="2011" name="Nature">
        <title>The Medicago genome provides insight into the evolution of rhizobial symbioses.</title>
        <authorList>
            <person name="Young N.D."/>
            <person name="Debelle F."/>
            <person name="Oldroyd G.E."/>
            <person name="Geurts R."/>
            <person name="Cannon S.B."/>
            <person name="Udvardi M.K."/>
            <person name="Benedito V.A."/>
            <person name="Mayer K.F."/>
            <person name="Gouzy J."/>
            <person name="Schoof H."/>
            <person name="Van de Peer Y."/>
            <person name="Proost S."/>
            <person name="Cook D.R."/>
            <person name="Meyers B.C."/>
            <person name="Spannagl M."/>
            <person name="Cheung F."/>
            <person name="De Mita S."/>
            <person name="Krishnakumar V."/>
            <person name="Gundlach H."/>
            <person name="Zhou S."/>
            <person name="Mudge J."/>
            <person name="Bharti A.K."/>
            <person name="Murray J.D."/>
            <person name="Naoumkina M.A."/>
            <person name="Rosen B."/>
            <person name="Silverstein K.A."/>
            <person name="Tang H."/>
            <person name="Rombauts S."/>
            <person name="Zhao P.X."/>
            <person name="Zhou P."/>
            <person name="Barbe V."/>
            <person name="Bardou P."/>
            <person name="Bechner M."/>
            <person name="Bellec A."/>
            <person name="Berger A."/>
            <person name="Berges H."/>
            <person name="Bidwell S."/>
            <person name="Bisseling T."/>
            <person name="Choisne N."/>
            <person name="Couloux A."/>
            <person name="Denny R."/>
            <person name="Deshpande S."/>
            <person name="Dai X."/>
            <person name="Doyle J.J."/>
            <person name="Dudez A.M."/>
            <person name="Farmer A.D."/>
            <person name="Fouteau S."/>
            <person name="Franken C."/>
            <person name="Gibelin C."/>
            <person name="Gish J."/>
            <person name="Goldstein S."/>
            <person name="Gonzalez A.J."/>
            <person name="Green P.J."/>
            <person name="Hallab A."/>
            <person name="Hartog M."/>
            <person name="Hua A."/>
            <person name="Humphray S.J."/>
            <person name="Jeong D.H."/>
            <person name="Jing Y."/>
            <person name="Jocker A."/>
            <person name="Kenton S.M."/>
            <person name="Kim D.J."/>
            <person name="Klee K."/>
            <person name="Lai H."/>
            <person name="Lang C."/>
            <person name="Lin S."/>
            <person name="Macmil S.L."/>
            <person name="Magdelenat G."/>
            <person name="Matthews L."/>
            <person name="McCorrison J."/>
            <person name="Monaghan E.L."/>
            <person name="Mun J.H."/>
            <person name="Najar F.Z."/>
            <person name="Nicholson C."/>
            <person name="Noirot C."/>
            <person name="O'Bleness M."/>
            <person name="Paule C.R."/>
            <person name="Poulain J."/>
            <person name="Prion F."/>
            <person name="Qin B."/>
            <person name="Qu C."/>
            <person name="Retzel E.F."/>
            <person name="Riddle C."/>
            <person name="Sallet E."/>
            <person name="Samain S."/>
            <person name="Samson N."/>
            <person name="Sanders I."/>
            <person name="Saurat O."/>
            <person name="Scarpelli C."/>
            <person name="Schiex T."/>
            <person name="Segurens B."/>
            <person name="Severin A.J."/>
            <person name="Sherrier D.J."/>
            <person name="Shi R."/>
            <person name="Sims S."/>
            <person name="Singer S.R."/>
            <person name="Sinharoy S."/>
            <person name="Sterck L."/>
            <person name="Viollet A."/>
            <person name="Wang B.B."/>
            <person name="Wang K."/>
            <person name="Wang M."/>
            <person name="Wang X."/>
            <person name="Warfsmann J."/>
            <person name="Weissenbach J."/>
            <person name="White D.D."/>
            <person name="White J.D."/>
            <person name="Wiley G.B."/>
            <person name="Wincker P."/>
            <person name="Xing Y."/>
            <person name="Yang L."/>
            <person name="Yao Z."/>
            <person name="Ying F."/>
            <person name="Zhai J."/>
            <person name="Zhou L."/>
            <person name="Zuber A."/>
            <person name="Denarie J."/>
            <person name="Dixon R.A."/>
            <person name="May G.D."/>
            <person name="Schwartz D.C."/>
            <person name="Rogers J."/>
            <person name="Quetier F."/>
            <person name="Town C.D."/>
            <person name="Roe B.A."/>
        </authorList>
    </citation>
    <scope>NUCLEOTIDE SEQUENCE [LARGE SCALE GENOMIC DNA]</scope>
    <source>
        <strain evidence="3">A17</strain>
        <strain evidence="4 5">cv. Jemalong A17</strain>
    </source>
</reference>
<evidence type="ECO:0000313" key="3">
    <source>
        <dbReference type="EMBL" id="KEH36382.1"/>
    </source>
</evidence>
<dbReference type="Pfam" id="PF13499">
    <property type="entry name" value="EF-hand_7"/>
    <property type="match status" value="1"/>
</dbReference>
<evidence type="ECO:0000259" key="2">
    <source>
        <dbReference type="PROSITE" id="PS50222"/>
    </source>
</evidence>
<dbReference type="InterPro" id="IPR002048">
    <property type="entry name" value="EF_hand_dom"/>
</dbReference>
<feature type="domain" description="EF-hand" evidence="2">
    <location>
        <begin position="27"/>
        <end position="62"/>
    </location>
</feature>
<protein>
    <submittedName>
        <fullName evidence="3">Calcium-binding EF-hand protein</fullName>
    </submittedName>
</protein>